<feature type="compositionally biased region" description="Low complexity" evidence="1">
    <location>
        <begin position="73"/>
        <end position="82"/>
    </location>
</feature>
<evidence type="ECO:0000259" key="2">
    <source>
        <dbReference type="Pfam" id="PF19007"/>
    </source>
</evidence>
<proteinExistence type="predicted"/>
<dbReference type="Proteomes" id="UP000215902">
    <property type="component" value="Unassembled WGS sequence"/>
</dbReference>
<feature type="domain" description="DUF5736" evidence="2">
    <location>
        <begin position="232"/>
        <end position="408"/>
    </location>
</feature>
<name>A0A267DGD5_9PLAT</name>
<organism evidence="3 4">
    <name type="scientific">Macrostomum lignano</name>
    <dbReference type="NCBI Taxonomy" id="282301"/>
    <lineage>
        <taxon>Eukaryota</taxon>
        <taxon>Metazoa</taxon>
        <taxon>Spiralia</taxon>
        <taxon>Lophotrochozoa</taxon>
        <taxon>Platyhelminthes</taxon>
        <taxon>Rhabditophora</taxon>
        <taxon>Macrostomorpha</taxon>
        <taxon>Macrostomida</taxon>
        <taxon>Macrostomidae</taxon>
        <taxon>Macrostomum</taxon>
    </lineage>
</organism>
<feature type="region of interest" description="Disordered" evidence="1">
    <location>
        <begin position="1"/>
        <end position="57"/>
    </location>
</feature>
<reference evidence="3 4" key="1">
    <citation type="submission" date="2017-06" db="EMBL/GenBank/DDBJ databases">
        <title>A platform for efficient transgenesis in Macrostomum lignano, a flatworm model organism for stem cell research.</title>
        <authorList>
            <person name="Berezikov E."/>
        </authorList>
    </citation>
    <scope>NUCLEOTIDE SEQUENCE [LARGE SCALE GENOMIC DNA]</scope>
    <source>
        <strain evidence="3">DV1</strain>
        <tissue evidence="3">Whole organism</tissue>
    </source>
</reference>
<dbReference type="InterPro" id="IPR043794">
    <property type="entry name" value="DUF5736"/>
</dbReference>
<comment type="caution">
    <text evidence="3">The sequence shown here is derived from an EMBL/GenBank/DDBJ whole genome shotgun (WGS) entry which is preliminary data.</text>
</comment>
<accession>A0A267DGD5</accession>
<dbReference type="Pfam" id="PF19007">
    <property type="entry name" value="DUF5736"/>
    <property type="match status" value="1"/>
</dbReference>
<gene>
    <name evidence="3" type="ORF">BOX15_Mlig004041g2</name>
</gene>
<feature type="compositionally biased region" description="Polar residues" evidence="1">
    <location>
        <begin position="37"/>
        <end position="49"/>
    </location>
</feature>
<protein>
    <recommendedName>
        <fullName evidence="2">DUF5736 domain-containing protein</fullName>
    </recommendedName>
</protein>
<feature type="region of interest" description="Disordered" evidence="1">
    <location>
        <begin position="69"/>
        <end position="116"/>
    </location>
</feature>
<evidence type="ECO:0000256" key="1">
    <source>
        <dbReference type="SAM" id="MobiDB-lite"/>
    </source>
</evidence>
<feature type="compositionally biased region" description="Acidic residues" evidence="1">
    <location>
        <begin position="21"/>
        <end position="35"/>
    </location>
</feature>
<evidence type="ECO:0000313" key="3">
    <source>
        <dbReference type="EMBL" id="PAA47777.1"/>
    </source>
</evidence>
<sequence length="492" mass="52952">MASAAADNAPLNGQQQQQYELQDDASPDPTAEEPSVDFSSAGPTASVTYRRTKGRDSLRRLSDIMSAYIPVMSGPSGPSGPSMRTQNRSQQEQPLLESEEIAPDSPDAMSGGSNRGGYRTLMLLNVASLRADEQFTSSSRENLLEAADDNDEEDKNRPLVDGDIVGVAMSENGLAFLIFKDSPDILRLDTRSATAGGNLPGTAKACKVLQIRLRQGVKLHPTDVKVYKERLFVCGRLTRKIGEKSVALSAVARCNLDGLVELASKELPEPRFLGFDIDPTDDQLVVASPMPDGHGSQVFKMSSDFKEKKFKIQLGTRGDSWHRPEFVACIGGEQPVCWVAVQQSASPSGLATGQVTHRLLSFPLRRPPVTDEATAEGAAAPASTKDWMKVSVWKFEGLQPGRLLALQSPNNSLGRLLMLSRDRGNIYSVSEEFGCFPLTHPASEGGQAFTAFCSLNERPAAVSSNGDTTTASATTIDILAATKDSLYLLQAS</sequence>
<evidence type="ECO:0000313" key="4">
    <source>
        <dbReference type="Proteomes" id="UP000215902"/>
    </source>
</evidence>
<dbReference type="EMBL" id="NIVC01004338">
    <property type="protein sequence ID" value="PAA47777.1"/>
    <property type="molecule type" value="Genomic_DNA"/>
</dbReference>
<keyword evidence="4" id="KW-1185">Reference proteome</keyword>
<dbReference type="AlphaFoldDB" id="A0A267DGD5"/>